<dbReference type="AlphaFoldDB" id="A0AA36H325"/>
<feature type="chain" id="PRO_5041333413" evidence="1">
    <location>
        <begin position="20"/>
        <end position="76"/>
    </location>
</feature>
<proteinExistence type="predicted"/>
<organism evidence="2 3">
    <name type="scientific">Cylicocyclus nassatus</name>
    <name type="common">Nematode worm</name>
    <dbReference type="NCBI Taxonomy" id="53992"/>
    <lineage>
        <taxon>Eukaryota</taxon>
        <taxon>Metazoa</taxon>
        <taxon>Ecdysozoa</taxon>
        <taxon>Nematoda</taxon>
        <taxon>Chromadorea</taxon>
        <taxon>Rhabditida</taxon>
        <taxon>Rhabditina</taxon>
        <taxon>Rhabditomorpha</taxon>
        <taxon>Strongyloidea</taxon>
        <taxon>Strongylidae</taxon>
        <taxon>Cylicocyclus</taxon>
    </lineage>
</organism>
<evidence type="ECO:0000313" key="3">
    <source>
        <dbReference type="Proteomes" id="UP001176961"/>
    </source>
</evidence>
<gene>
    <name evidence="2" type="ORF">CYNAS_LOCUS15194</name>
</gene>
<keyword evidence="3" id="KW-1185">Reference proteome</keyword>
<accession>A0AA36H325</accession>
<dbReference type="EMBL" id="CATQJL010000305">
    <property type="protein sequence ID" value="CAJ0603211.1"/>
    <property type="molecule type" value="Genomic_DNA"/>
</dbReference>
<dbReference type="Proteomes" id="UP001176961">
    <property type="component" value="Unassembled WGS sequence"/>
</dbReference>
<feature type="signal peptide" evidence="1">
    <location>
        <begin position="1"/>
        <end position="19"/>
    </location>
</feature>
<protein>
    <submittedName>
        <fullName evidence="2">Uncharacterized protein</fullName>
    </submittedName>
</protein>
<name>A0AA36H325_CYLNA</name>
<evidence type="ECO:0000313" key="2">
    <source>
        <dbReference type="EMBL" id="CAJ0603211.1"/>
    </source>
</evidence>
<keyword evidence="1" id="KW-0732">Signal</keyword>
<reference evidence="2" key="1">
    <citation type="submission" date="2023-07" db="EMBL/GenBank/DDBJ databases">
        <authorList>
            <consortium name="CYATHOMIX"/>
        </authorList>
    </citation>
    <scope>NUCLEOTIDE SEQUENCE</scope>
    <source>
        <strain evidence="2">N/A</strain>
    </source>
</reference>
<comment type="caution">
    <text evidence="2">The sequence shown here is derived from an EMBL/GenBank/DDBJ whole genome shotgun (WGS) entry which is preliminary data.</text>
</comment>
<evidence type="ECO:0000256" key="1">
    <source>
        <dbReference type="SAM" id="SignalP"/>
    </source>
</evidence>
<sequence>MQSLCLLLLIAVCIASVAAQWGMSPYGGMGMGGPVGPFGGRPYARLRAMQMYGGNPYGGFGGPMGGMGMMRPPFFG</sequence>